<dbReference type="EMBL" id="JBHUMM010000042">
    <property type="protein sequence ID" value="MFD2672535.1"/>
    <property type="molecule type" value="Genomic_DNA"/>
</dbReference>
<dbReference type="RefSeq" id="WP_379930101.1">
    <property type="nucleotide sequence ID" value="NZ_JBHUMM010000042.1"/>
</dbReference>
<accession>A0ABW5RBV1</accession>
<proteinExistence type="predicted"/>
<keyword evidence="3 5" id="KW-1133">Transmembrane helix</keyword>
<evidence type="ECO:0000256" key="5">
    <source>
        <dbReference type="SAM" id="Phobius"/>
    </source>
</evidence>
<organism evidence="6 7">
    <name type="scientific">Marinicrinis sediminis</name>
    <dbReference type="NCBI Taxonomy" id="1652465"/>
    <lineage>
        <taxon>Bacteria</taxon>
        <taxon>Bacillati</taxon>
        <taxon>Bacillota</taxon>
        <taxon>Bacilli</taxon>
        <taxon>Bacillales</taxon>
        <taxon>Paenibacillaceae</taxon>
    </lineage>
</organism>
<dbReference type="Proteomes" id="UP001597497">
    <property type="component" value="Unassembled WGS sequence"/>
</dbReference>
<dbReference type="InterPro" id="IPR051328">
    <property type="entry name" value="T7SS_ABC-Transporter"/>
</dbReference>
<evidence type="ECO:0000256" key="1">
    <source>
        <dbReference type="ARBA" id="ARBA00004141"/>
    </source>
</evidence>
<feature type="transmembrane region" description="Helical" evidence="5">
    <location>
        <begin position="191"/>
        <end position="211"/>
    </location>
</feature>
<comment type="subcellular location">
    <subcellularLocation>
        <location evidence="1">Membrane</location>
        <topology evidence="1">Multi-pass membrane protein</topology>
    </subcellularLocation>
</comment>
<feature type="transmembrane region" description="Helical" evidence="5">
    <location>
        <begin position="232"/>
        <end position="253"/>
    </location>
</feature>
<feature type="transmembrane region" description="Helical" evidence="5">
    <location>
        <begin position="265"/>
        <end position="285"/>
    </location>
</feature>
<gene>
    <name evidence="6" type="ORF">ACFSUC_13275</name>
</gene>
<dbReference type="Gene3D" id="3.40.1710.10">
    <property type="entry name" value="abc type-2 transporter like domain"/>
    <property type="match status" value="1"/>
</dbReference>
<feature type="transmembrane region" description="Helical" evidence="5">
    <location>
        <begin position="344"/>
        <end position="368"/>
    </location>
</feature>
<reference evidence="7" key="1">
    <citation type="journal article" date="2019" name="Int. J. Syst. Evol. Microbiol.">
        <title>The Global Catalogue of Microorganisms (GCM) 10K type strain sequencing project: providing services to taxonomists for standard genome sequencing and annotation.</title>
        <authorList>
            <consortium name="The Broad Institute Genomics Platform"/>
            <consortium name="The Broad Institute Genome Sequencing Center for Infectious Disease"/>
            <person name="Wu L."/>
            <person name="Ma J."/>
        </authorList>
    </citation>
    <scope>NUCLEOTIDE SEQUENCE [LARGE SCALE GENOMIC DNA]</scope>
    <source>
        <strain evidence="7">KCTC 33676</strain>
    </source>
</reference>
<protein>
    <submittedName>
        <fullName evidence="6">YhgE/Pip domain-containing protein</fullName>
    </submittedName>
</protein>
<keyword evidence="7" id="KW-1185">Reference proteome</keyword>
<evidence type="ECO:0000256" key="2">
    <source>
        <dbReference type="ARBA" id="ARBA00022692"/>
    </source>
</evidence>
<dbReference type="PANTHER" id="PTHR43077">
    <property type="entry name" value="TRANSPORT PERMEASE YVFS-RELATED"/>
    <property type="match status" value="1"/>
</dbReference>
<evidence type="ECO:0000256" key="4">
    <source>
        <dbReference type="ARBA" id="ARBA00023136"/>
    </source>
</evidence>
<evidence type="ECO:0000313" key="6">
    <source>
        <dbReference type="EMBL" id="MFD2672535.1"/>
    </source>
</evidence>
<feature type="transmembrane region" description="Helical" evidence="5">
    <location>
        <begin position="12"/>
        <end position="33"/>
    </location>
</feature>
<evidence type="ECO:0000313" key="7">
    <source>
        <dbReference type="Proteomes" id="UP001597497"/>
    </source>
</evidence>
<dbReference type="PANTHER" id="PTHR43077:SF5">
    <property type="entry name" value="PHAGE INFECTION PROTEIN"/>
    <property type="match status" value="1"/>
</dbReference>
<sequence length="378" mass="41818">MKESIRLFLQQKTTIVGIMTAIMFQLIFSLIWMTGYDGVTDHTGELKLAVVNEDTGIGPEIVQQARESVPFQLVEMSSLSDAQVQLEEREVHMVVHIEEAFTPALQNPQEQAVLHFYINESNPSLIKSMMTQTAQQLTTLVNQEAAVQSTTLALGQNEWTEGNQQMAVSLIQRVSPQFSFSNPVDGMAKQMVPMMTVLASYVGSMLLALNLEQSSMIIGSRLSKWRKFAARNMIMLCSAFLVSFVGSVMVTWLGGQAEAGLLSMWLFQTLFVGTFMLVAQIFLLWFGMSGMLFNILFLSAQLVSSGAMVPRDLLSPFYYTLSQYLPATYAVEGNMNLLFGGPSLVQPGLFLLLIAAVALLIGAGGVWVTSRMRYNRAK</sequence>
<evidence type="ECO:0000256" key="3">
    <source>
        <dbReference type="ARBA" id="ARBA00022989"/>
    </source>
</evidence>
<keyword evidence="2 5" id="KW-0812">Transmembrane</keyword>
<name>A0ABW5RBV1_9BACL</name>
<comment type="caution">
    <text evidence="6">The sequence shown here is derived from an EMBL/GenBank/DDBJ whole genome shotgun (WGS) entry which is preliminary data.</text>
</comment>
<keyword evidence="4 5" id="KW-0472">Membrane</keyword>
<feature type="transmembrane region" description="Helical" evidence="5">
    <location>
        <begin position="292"/>
        <end position="309"/>
    </location>
</feature>